<evidence type="ECO:0000256" key="1">
    <source>
        <dbReference type="ARBA" id="ARBA00022691"/>
    </source>
</evidence>
<dbReference type="InterPro" id="IPR058240">
    <property type="entry name" value="rSAM_sf"/>
</dbReference>
<proteinExistence type="predicted"/>
<evidence type="ECO:0000259" key="5">
    <source>
        <dbReference type="PROSITE" id="PS51918"/>
    </source>
</evidence>
<dbReference type="GO" id="GO:0003824">
    <property type="term" value="F:catalytic activity"/>
    <property type="evidence" value="ECO:0007669"/>
    <property type="project" value="InterPro"/>
</dbReference>
<dbReference type="CDD" id="cd01335">
    <property type="entry name" value="Radical_SAM"/>
    <property type="match status" value="1"/>
</dbReference>
<accession>B8G2H2</accession>
<gene>
    <name evidence="6" type="ordered locus">Dhaf_3304</name>
</gene>
<dbReference type="PROSITE" id="PS51918">
    <property type="entry name" value="RADICAL_SAM"/>
    <property type="match status" value="1"/>
</dbReference>
<dbReference type="SFLD" id="SFLDS00029">
    <property type="entry name" value="Radical_SAM"/>
    <property type="match status" value="1"/>
</dbReference>
<feature type="domain" description="Radical SAM core" evidence="5">
    <location>
        <begin position="39"/>
        <end position="238"/>
    </location>
</feature>
<dbReference type="SFLD" id="SFLDG01067">
    <property type="entry name" value="SPASM/twitch_domain_containing"/>
    <property type="match status" value="1"/>
</dbReference>
<protein>
    <submittedName>
        <fullName evidence="6">Radical SAM domain protein</fullName>
    </submittedName>
</protein>
<keyword evidence="2" id="KW-0479">Metal-binding</keyword>
<dbReference type="Proteomes" id="UP000007726">
    <property type="component" value="Chromosome"/>
</dbReference>
<name>B8G2H2_DESHD</name>
<organism evidence="6 7">
    <name type="scientific">Desulfitobacterium hafniense (strain DSM 10664 / DCB-2)</name>
    <dbReference type="NCBI Taxonomy" id="272564"/>
    <lineage>
        <taxon>Bacteria</taxon>
        <taxon>Bacillati</taxon>
        <taxon>Bacillota</taxon>
        <taxon>Clostridia</taxon>
        <taxon>Eubacteriales</taxon>
        <taxon>Desulfitobacteriaceae</taxon>
        <taxon>Desulfitobacterium</taxon>
    </lineage>
</organism>
<dbReference type="PANTHER" id="PTHR11228:SF7">
    <property type="entry name" value="PQQA PEPTIDE CYCLASE"/>
    <property type="match status" value="1"/>
</dbReference>
<dbReference type="AlphaFoldDB" id="B8G2H2"/>
<dbReference type="Pfam" id="PF04055">
    <property type="entry name" value="Radical_SAM"/>
    <property type="match status" value="1"/>
</dbReference>
<keyword evidence="1" id="KW-0949">S-adenosyl-L-methionine</keyword>
<dbReference type="InterPro" id="IPR050377">
    <property type="entry name" value="Radical_SAM_PqqE_MftC-like"/>
</dbReference>
<sequence length="353" mass="39871">MGSCLIRNCRESGYILGFDRDEGTFIRYGKNGSDPFSNAIGPELLDIAITNYCERECDFCYRASNRQGSFIHLEDYEFIMEQAEKAGVLQVALGGGNPNQHPQFVQILQKTRSHKIVPSYTTNGQGMTDEIYGATKQFCGAMAVSWYEPYADAQEVIKRAGAYGIKVNIHFMLNKLSLPQAMELLEKHADLLESVNAIVFLNYKPVHSSDALCLRDGYEIKDFFEMVKKVKNCKIGFDSCMISFLPLMGDGLLKETVDFCEAARFSAYISENLLLYPCSFMNDISGKGIDLRRHSLQDGWRFGEEFIKMRERLSRPGAQRHAILACQTCENYGMCHGGCPFFNINRCRGELTP</sequence>
<dbReference type="Gene3D" id="3.20.20.70">
    <property type="entry name" value="Aldolase class I"/>
    <property type="match status" value="1"/>
</dbReference>
<dbReference type="InterPro" id="IPR007197">
    <property type="entry name" value="rSAM"/>
</dbReference>
<evidence type="ECO:0000256" key="3">
    <source>
        <dbReference type="ARBA" id="ARBA00023004"/>
    </source>
</evidence>
<evidence type="ECO:0000256" key="4">
    <source>
        <dbReference type="ARBA" id="ARBA00023014"/>
    </source>
</evidence>
<dbReference type="InterPro" id="IPR013785">
    <property type="entry name" value="Aldolase_TIM"/>
</dbReference>
<reference evidence="6 7" key="1">
    <citation type="journal article" date="2012" name="BMC Microbiol.">
        <title>Genome sequence of Desulfitobacterium hafniense DCB-2, a Gram-positive anaerobe capable of dehalogenation and metal reduction.</title>
        <authorList>
            <person name="Kim S.H."/>
            <person name="Harzman C."/>
            <person name="Davis J.K."/>
            <person name="Hutcheson R."/>
            <person name="Broderick J.B."/>
            <person name="Marsh T.L."/>
            <person name="Tiedje J.M."/>
        </authorList>
    </citation>
    <scope>NUCLEOTIDE SEQUENCE [LARGE SCALE GENOMIC DNA]</scope>
    <source>
        <strain evidence="7">DSM 10664 / DCB-2</strain>
    </source>
</reference>
<dbReference type="KEGG" id="dhd:Dhaf_3304"/>
<evidence type="ECO:0000313" key="7">
    <source>
        <dbReference type="Proteomes" id="UP000007726"/>
    </source>
</evidence>
<dbReference type="GO" id="GO:0046872">
    <property type="term" value="F:metal ion binding"/>
    <property type="evidence" value="ECO:0007669"/>
    <property type="project" value="UniProtKB-KW"/>
</dbReference>
<dbReference type="RefSeq" id="WP_015944520.1">
    <property type="nucleotide sequence ID" value="NC_011830.1"/>
</dbReference>
<dbReference type="HOGENOM" id="CLU_009273_4_2_9"/>
<keyword evidence="3" id="KW-0408">Iron</keyword>
<evidence type="ECO:0000256" key="2">
    <source>
        <dbReference type="ARBA" id="ARBA00022723"/>
    </source>
</evidence>
<keyword evidence="4" id="KW-0411">Iron-sulfur</keyword>
<dbReference type="SUPFAM" id="SSF102114">
    <property type="entry name" value="Radical SAM enzymes"/>
    <property type="match status" value="1"/>
</dbReference>
<dbReference type="GO" id="GO:0051536">
    <property type="term" value="F:iron-sulfur cluster binding"/>
    <property type="evidence" value="ECO:0007669"/>
    <property type="project" value="UniProtKB-KW"/>
</dbReference>
<dbReference type="EMBL" id="CP001336">
    <property type="protein sequence ID" value="ACL21322.1"/>
    <property type="molecule type" value="Genomic_DNA"/>
</dbReference>
<evidence type="ECO:0000313" key="6">
    <source>
        <dbReference type="EMBL" id="ACL21322.1"/>
    </source>
</evidence>
<dbReference type="PANTHER" id="PTHR11228">
    <property type="entry name" value="RADICAL SAM DOMAIN PROTEIN"/>
    <property type="match status" value="1"/>
</dbReference>